<dbReference type="Proteomes" id="UP001472677">
    <property type="component" value="Unassembled WGS sequence"/>
</dbReference>
<dbReference type="EMBL" id="JBBPBM010000023">
    <property type="protein sequence ID" value="KAK8545044.1"/>
    <property type="molecule type" value="Genomic_DNA"/>
</dbReference>
<organism evidence="4 5">
    <name type="scientific">Hibiscus sabdariffa</name>
    <name type="common">roselle</name>
    <dbReference type="NCBI Taxonomy" id="183260"/>
    <lineage>
        <taxon>Eukaryota</taxon>
        <taxon>Viridiplantae</taxon>
        <taxon>Streptophyta</taxon>
        <taxon>Embryophyta</taxon>
        <taxon>Tracheophyta</taxon>
        <taxon>Spermatophyta</taxon>
        <taxon>Magnoliopsida</taxon>
        <taxon>eudicotyledons</taxon>
        <taxon>Gunneridae</taxon>
        <taxon>Pentapetalae</taxon>
        <taxon>rosids</taxon>
        <taxon>malvids</taxon>
        <taxon>Malvales</taxon>
        <taxon>Malvaceae</taxon>
        <taxon>Malvoideae</taxon>
        <taxon>Hibiscus</taxon>
    </lineage>
</organism>
<keyword evidence="1" id="KW-0378">Hydrolase</keyword>
<sequence>MEGIIEHREVKVNGINMHLAEKGEGPVILFLHGYPELWYSWRHQILALSSMGYRAVAPDLRGYGDSDAPDSVDSYTCFHLVGDLVELIDVVAPDEGKVFVVGHDWGALLAWYLCMFRPDKVKALVNLSVPFVRLSREVKPIGAWKSHYGSDHYMYRFQAPGEIEAEFAEIGMDRVMKEYLIDFPVLLPKGKLFERSADDPLTLPCWLSEEEANYYVTKFQKSGFTGPLNYYRNLDRNWELLAPWTGCEIKTPAKFIIGDKDLVYHMPGMKEYIHNGGFKEDVPSLQEVVVMEGVAHYINMEKPDEINHHIYNFFRQFD</sequence>
<dbReference type="PRINTS" id="PR00111">
    <property type="entry name" value="ABHYDROLASE"/>
</dbReference>
<proteinExistence type="inferred from homology"/>
<evidence type="ECO:0000313" key="5">
    <source>
        <dbReference type="Proteomes" id="UP001472677"/>
    </source>
</evidence>
<accession>A0ABR2DQD4</accession>
<keyword evidence="5" id="KW-1185">Reference proteome</keyword>
<gene>
    <name evidence="4" type="ORF">V6N12_025898</name>
</gene>
<evidence type="ECO:0000256" key="1">
    <source>
        <dbReference type="ARBA" id="ARBA00022801"/>
    </source>
</evidence>
<feature type="domain" description="AB hydrolase-1" evidence="3">
    <location>
        <begin position="26"/>
        <end position="303"/>
    </location>
</feature>
<comment type="caution">
    <text evidence="4">The sequence shown here is derived from an EMBL/GenBank/DDBJ whole genome shotgun (WGS) entry which is preliminary data.</text>
</comment>
<dbReference type="SUPFAM" id="SSF53474">
    <property type="entry name" value="alpha/beta-Hydrolases"/>
    <property type="match status" value="1"/>
</dbReference>
<dbReference type="InterPro" id="IPR000639">
    <property type="entry name" value="Epox_hydrolase-like"/>
</dbReference>
<dbReference type="PANTHER" id="PTHR43329">
    <property type="entry name" value="EPOXIDE HYDROLASE"/>
    <property type="match status" value="1"/>
</dbReference>
<evidence type="ECO:0000256" key="2">
    <source>
        <dbReference type="ARBA" id="ARBA00038334"/>
    </source>
</evidence>
<evidence type="ECO:0000313" key="4">
    <source>
        <dbReference type="EMBL" id="KAK8545044.1"/>
    </source>
</evidence>
<reference evidence="4 5" key="1">
    <citation type="journal article" date="2024" name="G3 (Bethesda)">
        <title>Genome assembly of Hibiscus sabdariffa L. provides insights into metabolisms of medicinal natural products.</title>
        <authorList>
            <person name="Kim T."/>
        </authorList>
    </citation>
    <scope>NUCLEOTIDE SEQUENCE [LARGE SCALE GENOMIC DNA]</scope>
    <source>
        <strain evidence="4">TK-2024</strain>
        <tissue evidence="4">Old leaves</tissue>
    </source>
</reference>
<dbReference type="Pfam" id="PF00561">
    <property type="entry name" value="Abhydrolase_1"/>
    <property type="match status" value="1"/>
</dbReference>
<comment type="similarity">
    <text evidence="2">Belongs to the AB hydrolase superfamily. Epoxide hydrolase family.</text>
</comment>
<dbReference type="PRINTS" id="PR00412">
    <property type="entry name" value="EPOXHYDRLASE"/>
</dbReference>
<dbReference type="Gene3D" id="3.40.50.1820">
    <property type="entry name" value="alpha/beta hydrolase"/>
    <property type="match status" value="1"/>
</dbReference>
<protein>
    <recommendedName>
        <fullName evidence="3">AB hydrolase-1 domain-containing protein</fullName>
    </recommendedName>
</protein>
<name>A0ABR2DQD4_9ROSI</name>
<dbReference type="InterPro" id="IPR000073">
    <property type="entry name" value="AB_hydrolase_1"/>
</dbReference>
<evidence type="ECO:0000259" key="3">
    <source>
        <dbReference type="Pfam" id="PF00561"/>
    </source>
</evidence>
<dbReference type="InterPro" id="IPR029058">
    <property type="entry name" value="AB_hydrolase_fold"/>
</dbReference>